<protein>
    <submittedName>
        <fullName evidence="3">PadR family transcriptional regulator</fullName>
    </submittedName>
</protein>
<evidence type="ECO:0000259" key="2">
    <source>
        <dbReference type="Pfam" id="PF10400"/>
    </source>
</evidence>
<dbReference type="Gene3D" id="6.10.140.190">
    <property type="match status" value="1"/>
</dbReference>
<evidence type="ECO:0000313" key="4">
    <source>
        <dbReference type="Proteomes" id="UP000028492"/>
    </source>
</evidence>
<dbReference type="STRING" id="208439.AJAP_01765"/>
<feature type="domain" description="Transcription regulator PadR N-terminal" evidence="1">
    <location>
        <begin position="7"/>
        <end position="80"/>
    </location>
</feature>
<dbReference type="KEGG" id="aja:AJAP_01765"/>
<organism evidence="3 4">
    <name type="scientific">Amycolatopsis japonica</name>
    <dbReference type="NCBI Taxonomy" id="208439"/>
    <lineage>
        <taxon>Bacteria</taxon>
        <taxon>Bacillati</taxon>
        <taxon>Actinomycetota</taxon>
        <taxon>Actinomycetes</taxon>
        <taxon>Pseudonocardiales</taxon>
        <taxon>Pseudonocardiaceae</taxon>
        <taxon>Amycolatopsis</taxon>
        <taxon>Amycolatopsis japonica group</taxon>
    </lineage>
</organism>
<accession>A0A075UL31</accession>
<gene>
    <name evidence="3" type="ORF">AJAP_01765</name>
</gene>
<proteinExistence type="predicted"/>
<dbReference type="Pfam" id="PF10400">
    <property type="entry name" value="Vir_act_alpha_C"/>
    <property type="match status" value="1"/>
</dbReference>
<dbReference type="InterPro" id="IPR036388">
    <property type="entry name" value="WH-like_DNA-bd_sf"/>
</dbReference>
<dbReference type="eggNOG" id="COG1695">
    <property type="taxonomic scope" value="Bacteria"/>
</dbReference>
<dbReference type="PANTHER" id="PTHR43252:SF4">
    <property type="entry name" value="TRANSCRIPTIONAL REGULATORY PROTEIN"/>
    <property type="match status" value="1"/>
</dbReference>
<dbReference type="RefSeq" id="WP_037333229.1">
    <property type="nucleotide sequence ID" value="NZ_CP008953.1"/>
</dbReference>
<dbReference type="PANTHER" id="PTHR43252">
    <property type="entry name" value="TRANSCRIPTIONAL REGULATOR YQJI"/>
    <property type="match status" value="1"/>
</dbReference>
<dbReference type="InterPro" id="IPR036390">
    <property type="entry name" value="WH_DNA-bd_sf"/>
</dbReference>
<feature type="domain" description="Transcription regulator PadR C-terminal" evidence="2">
    <location>
        <begin position="94"/>
        <end position="173"/>
    </location>
</feature>
<evidence type="ECO:0000313" key="3">
    <source>
        <dbReference type="EMBL" id="AIG73284.1"/>
    </source>
</evidence>
<dbReference type="InterPro" id="IPR018309">
    <property type="entry name" value="Tscrpt_reg_PadR_C"/>
</dbReference>
<dbReference type="EMBL" id="CP008953">
    <property type="protein sequence ID" value="AIG73284.1"/>
    <property type="molecule type" value="Genomic_DNA"/>
</dbReference>
<dbReference type="AlphaFoldDB" id="A0A075UL31"/>
<dbReference type="Pfam" id="PF03551">
    <property type="entry name" value="PadR"/>
    <property type="match status" value="1"/>
</dbReference>
<sequence>MALEHAILVSLSERSGSGYELTRRFEKSIGLWWSATHQQIYRVLKRMEDAGWITVDQVAQSGKPDKKVYTVGDAGRAELARWLAEPDPSATARELAVKIRGAALGDPAAVAAEVTRHRDAHAAQLDAYLLIEKRDFPDPSVLSGQSLHQFLVLRGGIRTEQGHVEWLEEVLRAFHHDA</sequence>
<evidence type="ECO:0000259" key="1">
    <source>
        <dbReference type="Pfam" id="PF03551"/>
    </source>
</evidence>
<dbReference type="InterPro" id="IPR005149">
    <property type="entry name" value="Tscrpt_reg_PadR_N"/>
</dbReference>
<dbReference type="Gene3D" id="1.10.10.10">
    <property type="entry name" value="Winged helix-like DNA-binding domain superfamily/Winged helix DNA-binding domain"/>
    <property type="match status" value="1"/>
</dbReference>
<reference evidence="3 4" key="1">
    <citation type="journal article" date="2014" name="J. Biotechnol.">
        <title>Complete genome sequence of the actinobacterium Amycolatopsis japonica MG417-CF17(T) (=DSM 44213T) producing (S,S)-N,N'-ethylenediaminedisuccinic acid.</title>
        <authorList>
            <person name="Stegmann E."/>
            <person name="Albersmeier A."/>
            <person name="Spohn M."/>
            <person name="Gert H."/>
            <person name="Weber T."/>
            <person name="Wohlleben W."/>
            <person name="Kalinowski J."/>
            <person name="Ruckert C."/>
        </authorList>
    </citation>
    <scope>NUCLEOTIDE SEQUENCE [LARGE SCALE GENOMIC DNA]</scope>
    <source>
        <strain evidence="4">MG417-CF17 (DSM 44213)</strain>
    </source>
</reference>
<dbReference type="Proteomes" id="UP000028492">
    <property type="component" value="Chromosome"/>
</dbReference>
<name>A0A075UL31_9PSEU</name>
<keyword evidence="4" id="KW-1185">Reference proteome</keyword>
<dbReference type="SUPFAM" id="SSF46785">
    <property type="entry name" value="Winged helix' DNA-binding domain"/>
    <property type="match status" value="1"/>
</dbReference>
<dbReference type="HOGENOM" id="CLU_089258_1_4_11"/>